<keyword evidence="1" id="KW-0732">Signal</keyword>
<feature type="signal peptide" evidence="1">
    <location>
        <begin position="1"/>
        <end position="20"/>
    </location>
</feature>
<reference evidence="3" key="1">
    <citation type="submission" date="2016-11" db="UniProtKB">
        <authorList>
            <consortium name="WormBaseParasite"/>
        </authorList>
    </citation>
    <scope>IDENTIFICATION</scope>
</reference>
<protein>
    <submittedName>
        <fullName evidence="3">Saposin B-type domain-containing protein</fullName>
    </submittedName>
</protein>
<organism evidence="2 3">
    <name type="scientific">Caenorhabditis tropicalis</name>
    <dbReference type="NCBI Taxonomy" id="1561998"/>
    <lineage>
        <taxon>Eukaryota</taxon>
        <taxon>Metazoa</taxon>
        <taxon>Ecdysozoa</taxon>
        <taxon>Nematoda</taxon>
        <taxon>Chromadorea</taxon>
        <taxon>Rhabditida</taxon>
        <taxon>Rhabditina</taxon>
        <taxon>Rhabditomorpha</taxon>
        <taxon>Rhabditoidea</taxon>
        <taxon>Rhabditidae</taxon>
        <taxon>Peloderinae</taxon>
        <taxon>Caenorhabditis</taxon>
    </lineage>
</organism>
<evidence type="ECO:0000313" key="2">
    <source>
        <dbReference type="Proteomes" id="UP000095282"/>
    </source>
</evidence>
<dbReference type="Proteomes" id="UP000095282">
    <property type="component" value="Unplaced"/>
</dbReference>
<dbReference type="eggNOG" id="ENOG502TFZ6">
    <property type="taxonomic scope" value="Eukaryota"/>
</dbReference>
<feature type="chain" id="PRO_5009309546" evidence="1">
    <location>
        <begin position="21"/>
        <end position="164"/>
    </location>
</feature>
<accession>A0A1I7UYI8</accession>
<name>A0A1I7UYI8_9PELO</name>
<evidence type="ECO:0000256" key="1">
    <source>
        <dbReference type="SAM" id="SignalP"/>
    </source>
</evidence>
<keyword evidence="2" id="KW-1185">Reference proteome</keyword>
<sequence length="164" mass="18437">MKLLLFCFLLSSTVISNVFSAPSFLESLCLKCNTTIEMILPQKIDTFYTLSDLAIKNFCSKMSDNLEDTCYSVINVPLRIQYNIIWTLVSPFRELIYTLLIDETPISQFDCSTDGLSLMVSVLPNTISVPLEFSSTSHVPNPTPFSQLPMPSASTLRLFFNVIN</sequence>
<proteinExistence type="predicted"/>
<dbReference type="WBParaSite" id="Csp11.Scaffold630.g20621.t1">
    <property type="protein sequence ID" value="Csp11.Scaffold630.g20621.t1"/>
    <property type="gene ID" value="Csp11.Scaffold630.g20621"/>
</dbReference>
<dbReference type="AlphaFoldDB" id="A0A1I7UYI8"/>
<evidence type="ECO:0000313" key="3">
    <source>
        <dbReference type="WBParaSite" id="Csp11.Scaffold630.g20621.t1"/>
    </source>
</evidence>